<evidence type="ECO:0000256" key="4">
    <source>
        <dbReference type="ARBA" id="ARBA00017719"/>
    </source>
</evidence>
<keyword evidence="13 18" id="KW-0378">Hydrolase</keyword>
<accession>A0ABT9YZI1</accession>
<evidence type="ECO:0000256" key="7">
    <source>
        <dbReference type="ARBA" id="ARBA00022555"/>
    </source>
</evidence>
<evidence type="ECO:0000256" key="11">
    <source>
        <dbReference type="ARBA" id="ARBA00022730"/>
    </source>
</evidence>
<dbReference type="RefSeq" id="WP_307190583.1">
    <property type="nucleotide sequence ID" value="NZ_JAUSTZ010000002.1"/>
</dbReference>
<evidence type="ECO:0000259" key="17">
    <source>
        <dbReference type="PROSITE" id="PS50126"/>
    </source>
</evidence>
<dbReference type="PANTHER" id="PTHR30001">
    <property type="entry name" value="RIBONUCLEASE"/>
    <property type="match status" value="1"/>
</dbReference>
<evidence type="ECO:0000256" key="8">
    <source>
        <dbReference type="ARBA" id="ARBA00022694"/>
    </source>
</evidence>
<evidence type="ECO:0000313" key="19">
    <source>
        <dbReference type="Proteomes" id="UP001232245"/>
    </source>
</evidence>
<comment type="subcellular location">
    <subcellularLocation>
        <location evidence="2">Cytoplasm</location>
    </subcellularLocation>
</comment>
<comment type="caution">
    <text evidence="18">The sequence shown here is derived from an EMBL/GenBank/DDBJ whole genome shotgun (WGS) entry which is preliminary data.</text>
</comment>
<keyword evidence="7" id="KW-0820">tRNA-binding</keyword>
<dbReference type="InterPro" id="IPR004659">
    <property type="entry name" value="RNase_E/G"/>
</dbReference>
<evidence type="ECO:0000256" key="16">
    <source>
        <dbReference type="SAM" id="Coils"/>
    </source>
</evidence>
<dbReference type="Pfam" id="PF10150">
    <property type="entry name" value="RNase_E_G"/>
    <property type="match status" value="1"/>
</dbReference>
<proteinExistence type="inferred from homology"/>
<dbReference type="SMART" id="SM00316">
    <property type="entry name" value="S1"/>
    <property type="match status" value="1"/>
</dbReference>
<keyword evidence="15" id="KW-0694">RNA-binding</keyword>
<keyword evidence="6" id="KW-0698">rRNA processing</keyword>
<dbReference type="Proteomes" id="UP001232245">
    <property type="component" value="Unassembled WGS sequence"/>
</dbReference>
<evidence type="ECO:0000256" key="2">
    <source>
        <dbReference type="ARBA" id="ARBA00004496"/>
    </source>
</evidence>
<evidence type="ECO:0000256" key="1">
    <source>
        <dbReference type="ARBA" id="ARBA00001946"/>
    </source>
</evidence>
<dbReference type="GO" id="GO:0016787">
    <property type="term" value="F:hydrolase activity"/>
    <property type="evidence" value="ECO:0007669"/>
    <property type="project" value="UniProtKB-KW"/>
</dbReference>
<evidence type="ECO:0000256" key="13">
    <source>
        <dbReference type="ARBA" id="ARBA00022801"/>
    </source>
</evidence>
<keyword evidence="10" id="KW-0479">Metal-binding</keyword>
<keyword evidence="12" id="KW-0255">Endonuclease</keyword>
<name>A0ABT9YZI1_9BACI</name>
<keyword evidence="5" id="KW-0963">Cytoplasm</keyword>
<evidence type="ECO:0000256" key="3">
    <source>
        <dbReference type="ARBA" id="ARBA00005663"/>
    </source>
</evidence>
<dbReference type="InterPro" id="IPR048583">
    <property type="entry name" value="RNase_E_G_thioredoxin-like"/>
</dbReference>
<dbReference type="CDD" id="cd04453">
    <property type="entry name" value="S1_RNase_E"/>
    <property type="match status" value="1"/>
</dbReference>
<keyword evidence="9" id="KW-0540">Nuclease</keyword>
<dbReference type="InterPro" id="IPR012340">
    <property type="entry name" value="NA-bd_OB-fold"/>
</dbReference>
<dbReference type="Pfam" id="PF20833">
    <property type="entry name" value="RNase_E_G_Thio"/>
    <property type="match status" value="1"/>
</dbReference>
<dbReference type="NCBIfam" id="TIGR00757">
    <property type="entry name" value="RNaseEG"/>
    <property type="match status" value="1"/>
</dbReference>
<comment type="cofactor">
    <cofactor evidence="1">
        <name>Mg(2+)</name>
        <dbReference type="ChEBI" id="CHEBI:18420"/>
    </cofactor>
</comment>
<evidence type="ECO:0000313" key="18">
    <source>
        <dbReference type="EMBL" id="MDQ0224718.1"/>
    </source>
</evidence>
<feature type="domain" description="S1 motif" evidence="17">
    <location>
        <begin position="38"/>
        <end position="117"/>
    </location>
</feature>
<evidence type="ECO:0000256" key="5">
    <source>
        <dbReference type="ARBA" id="ARBA00022490"/>
    </source>
</evidence>
<evidence type="ECO:0000256" key="15">
    <source>
        <dbReference type="ARBA" id="ARBA00022884"/>
    </source>
</evidence>
<reference evidence="18 19" key="1">
    <citation type="submission" date="2023-07" db="EMBL/GenBank/DDBJ databases">
        <title>Genomic Encyclopedia of Type Strains, Phase IV (KMG-IV): sequencing the most valuable type-strain genomes for metagenomic binning, comparative biology and taxonomic classification.</title>
        <authorList>
            <person name="Goeker M."/>
        </authorList>
    </citation>
    <scope>NUCLEOTIDE SEQUENCE [LARGE SCALE GENOMIC DNA]</scope>
    <source>
        <strain evidence="18 19">DSM 17723</strain>
    </source>
</reference>
<dbReference type="InterPro" id="IPR019307">
    <property type="entry name" value="RNA-bd_AU-1/RNase_E/G"/>
</dbReference>
<gene>
    <name evidence="18" type="ORF">J2S02_001047</name>
</gene>
<sequence>MRQLIINDITDQVRCALLENNQVKEIHQTLSYEDEMIGNIYIGRVTKVLPGMQAAFIDLGTGQNGYLHRNDLVQFQHQKTSPSAKSSISHYIREGEQLIVQVVKEGDDHKGPKLTTNIEFSGNFLVYMPYSNYMAVSKKVAGEEERKRLLGIAEVIKADNEGLLFRTASKEQSVETLKAEYQSLKSQYEQLLKVRSKKPTCIYRANSFIDRIIHDLGISAKDYIICDNFEQTQKLKEQYPNYTISYHEQKEGIFTTYKIEQEIEKLLKQVVWLKNGAYIVIEQTEAMSIIDVNTGKFSGKISMRDTVLKTNQFAAKEIARQIRLRNLSGIILIDFIDMKHKADQEMVLKTIIEEMKSDRVQHKILGFTELNILQITRKKTRKPLEAMLTSECPICKGTGRILSVESVAYRLERELWEYQFMDEEAMWIEATSDVISLVQGENGEHLRQLEEALKYKVIFSATDSSSPCYHIKYLGSKETIENRVSMI</sequence>
<dbReference type="Gene3D" id="2.40.50.140">
    <property type="entry name" value="Nucleic acid-binding proteins"/>
    <property type="match status" value="1"/>
</dbReference>
<dbReference type="Gene3D" id="3.40.1260.20">
    <property type="entry name" value="Ribonuclease E, catalytic domain"/>
    <property type="match status" value="1"/>
</dbReference>
<keyword evidence="8" id="KW-0819">tRNA processing</keyword>
<evidence type="ECO:0000256" key="14">
    <source>
        <dbReference type="ARBA" id="ARBA00022842"/>
    </source>
</evidence>
<dbReference type="SUPFAM" id="SSF50249">
    <property type="entry name" value="Nucleic acid-binding proteins"/>
    <property type="match status" value="1"/>
</dbReference>
<comment type="similarity">
    <text evidence="3">Belongs to the RNase E/G family. RNase G subfamily.</text>
</comment>
<protein>
    <recommendedName>
        <fullName evidence="4">Ribonuclease G</fullName>
    </recommendedName>
</protein>
<organism evidence="18 19">
    <name type="scientific">Metabacillus niabensis</name>
    <dbReference type="NCBI Taxonomy" id="324854"/>
    <lineage>
        <taxon>Bacteria</taxon>
        <taxon>Bacillati</taxon>
        <taxon>Bacillota</taxon>
        <taxon>Bacilli</taxon>
        <taxon>Bacillales</taxon>
        <taxon>Bacillaceae</taxon>
        <taxon>Metabacillus</taxon>
    </lineage>
</organism>
<dbReference type="PROSITE" id="PS50126">
    <property type="entry name" value="S1"/>
    <property type="match status" value="1"/>
</dbReference>
<keyword evidence="14" id="KW-0460">Magnesium</keyword>
<evidence type="ECO:0000256" key="9">
    <source>
        <dbReference type="ARBA" id="ARBA00022722"/>
    </source>
</evidence>
<dbReference type="InterPro" id="IPR003029">
    <property type="entry name" value="S1_domain"/>
</dbReference>
<keyword evidence="11" id="KW-0699">rRNA-binding</keyword>
<keyword evidence="19" id="KW-1185">Reference proteome</keyword>
<feature type="coiled-coil region" evidence="16">
    <location>
        <begin position="167"/>
        <end position="194"/>
    </location>
</feature>
<keyword evidence="16" id="KW-0175">Coiled coil</keyword>
<evidence type="ECO:0000256" key="6">
    <source>
        <dbReference type="ARBA" id="ARBA00022552"/>
    </source>
</evidence>
<evidence type="ECO:0000256" key="10">
    <source>
        <dbReference type="ARBA" id="ARBA00022723"/>
    </source>
</evidence>
<evidence type="ECO:0000256" key="12">
    <source>
        <dbReference type="ARBA" id="ARBA00022759"/>
    </source>
</evidence>
<dbReference type="EMBL" id="JAUSTZ010000002">
    <property type="protein sequence ID" value="MDQ0224718.1"/>
    <property type="molecule type" value="Genomic_DNA"/>
</dbReference>
<dbReference type="PANTHER" id="PTHR30001:SF0">
    <property type="entry name" value="RIBONUCLEASE G"/>
    <property type="match status" value="1"/>
</dbReference>